<dbReference type="Pfam" id="PF01225">
    <property type="entry name" value="Mur_ligase"/>
    <property type="match status" value="1"/>
</dbReference>
<accession>A0A4P8IG96</accession>
<comment type="pathway">
    <text evidence="1 12 13">Cell wall biogenesis; peptidoglycan biosynthesis.</text>
</comment>
<keyword evidence="12" id="KW-0460">Magnesium</keyword>
<reference evidence="17 18" key="1">
    <citation type="submission" date="2019-05" db="EMBL/GenBank/DDBJ databases">
        <title>Complete genome sequencing of Anaerostipes rhamnosivorans.</title>
        <authorList>
            <person name="Bui T.P.N."/>
            <person name="de Vos W.M."/>
        </authorList>
    </citation>
    <scope>NUCLEOTIDE SEQUENCE [LARGE SCALE GENOMIC DNA]</scope>
    <source>
        <strain evidence="17 18">1y2</strain>
    </source>
</reference>
<name>A0A4P8IG96_9FIRM</name>
<dbReference type="PROSITE" id="PS01011">
    <property type="entry name" value="FOLYLPOLYGLU_SYNT_1"/>
    <property type="match status" value="1"/>
</dbReference>
<feature type="domain" description="Mur ligase C-terminal" evidence="15">
    <location>
        <begin position="331"/>
        <end position="458"/>
    </location>
</feature>
<keyword evidence="6 12" id="KW-0547">Nucleotide-binding</keyword>
<dbReference type="InterPro" id="IPR035911">
    <property type="entry name" value="MurE/MurF_N"/>
</dbReference>
<dbReference type="EMBL" id="CP040058">
    <property type="protein sequence ID" value="QCP34834.1"/>
    <property type="molecule type" value="Genomic_DNA"/>
</dbReference>
<dbReference type="GO" id="GO:0008360">
    <property type="term" value="P:regulation of cell shape"/>
    <property type="evidence" value="ECO:0007669"/>
    <property type="project" value="UniProtKB-KW"/>
</dbReference>
<dbReference type="InterPro" id="IPR000713">
    <property type="entry name" value="Mur_ligase_N"/>
</dbReference>
<dbReference type="GO" id="GO:0004326">
    <property type="term" value="F:tetrahydrofolylpolyglutamate synthase activity"/>
    <property type="evidence" value="ECO:0007669"/>
    <property type="project" value="InterPro"/>
</dbReference>
<gene>
    <name evidence="12" type="primary">murE</name>
    <name evidence="17" type="ORF">AR1Y2_1380</name>
</gene>
<dbReference type="SUPFAM" id="SSF63418">
    <property type="entry name" value="MurE/MurF N-terminal domain"/>
    <property type="match status" value="1"/>
</dbReference>
<evidence type="ECO:0000256" key="8">
    <source>
        <dbReference type="ARBA" id="ARBA00022960"/>
    </source>
</evidence>
<dbReference type="InterPro" id="IPR005761">
    <property type="entry name" value="UDP-N-AcMur-Glu-dNH2Pim_ligase"/>
</dbReference>
<dbReference type="GO" id="GO:0071555">
    <property type="term" value="P:cell wall organization"/>
    <property type="evidence" value="ECO:0007669"/>
    <property type="project" value="UniProtKB-KW"/>
</dbReference>
<dbReference type="GO" id="GO:0051301">
    <property type="term" value="P:cell division"/>
    <property type="evidence" value="ECO:0007669"/>
    <property type="project" value="UniProtKB-KW"/>
</dbReference>
<evidence type="ECO:0000256" key="2">
    <source>
        <dbReference type="ARBA" id="ARBA00005898"/>
    </source>
</evidence>
<evidence type="ECO:0000256" key="6">
    <source>
        <dbReference type="ARBA" id="ARBA00022741"/>
    </source>
</evidence>
<evidence type="ECO:0000259" key="16">
    <source>
        <dbReference type="Pfam" id="PF08245"/>
    </source>
</evidence>
<dbReference type="Proteomes" id="UP000298653">
    <property type="component" value="Chromosome"/>
</dbReference>
<dbReference type="InterPro" id="IPR018109">
    <property type="entry name" value="Folylpolyglutamate_synth_CS"/>
</dbReference>
<proteinExistence type="inferred from homology"/>
<protein>
    <recommendedName>
        <fullName evidence="12">UDP-N-acetylmuramoyl-L-alanyl-D-glutamate--2,6-diaminopimelate ligase</fullName>
        <ecNumber evidence="12">6.3.2.13</ecNumber>
    </recommendedName>
    <alternativeName>
        <fullName evidence="12">Meso-A2pm-adding enzyme</fullName>
    </alternativeName>
    <alternativeName>
        <fullName evidence="12">Meso-diaminopimelate-adding enzyme</fullName>
    </alternativeName>
    <alternativeName>
        <fullName evidence="12">UDP-MurNAc-L-Ala-D-Glu:meso-diaminopimelate ligase</fullName>
    </alternativeName>
    <alternativeName>
        <fullName evidence="12">UDP-MurNAc-tripeptide synthetase</fullName>
    </alternativeName>
    <alternativeName>
        <fullName evidence="12">UDP-N-acetylmuramyl-tripeptide synthetase</fullName>
    </alternativeName>
</protein>
<feature type="binding site" evidence="12">
    <location>
        <position position="30"/>
    </location>
    <ligand>
        <name>UDP-N-acetyl-alpha-D-muramoyl-L-alanyl-D-glutamate</name>
        <dbReference type="ChEBI" id="CHEBI:83900"/>
    </ligand>
</feature>
<evidence type="ECO:0000256" key="12">
    <source>
        <dbReference type="HAMAP-Rule" id="MF_00208"/>
    </source>
</evidence>
<dbReference type="Gene3D" id="3.90.190.20">
    <property type="entry name" value="Mur ligase, C-terminal domain"/>
    <property type="match status" value="1"/>
</dbReference>
<evidence type="ECO:0000256" key="7">
    <source>
        <dbReference type="ARBA" id="ARBA00022840"/>
    </source>
</evidence>
<dbReference type="OrthoDB" id="9800958at2"/>
<keyword evidence="7 12" id="KW-0067">ATP-binding</keyword>
<feature type="binding site" evidence="12">
    <location>
        <position position="151"/>
    </location>
    <ligand>
        <name>UDP-N-acetyl-alpha-D-muramoyl-L-alanyl-D-glutamate</name>
        <dbReference type="ChEBI" id="CHEBI:83900"/>
    </ligand>
</feature>
<dbReference type="EC" id="6.3.2.13" evidence="12"/>
<keyword evidence="8 12" id="KW-0133">Cell shape</keyword>
<keyword evidence="18" id="KW-1185">Reference proteome</keyword>
<dbReference type="PANTHER" id="PTHR23135:SF4">
    <property type="entry name" value="UDP-N-ACETYLMURAMOYL-L-ALANYL-D-GLUTAMATE--2,6-DIAMINOPIMELATE LIGASE MURE HOMOLOG, CHLOROPLASTIC"/>
    <property type="match status" value="1"/>
</dbReference>
<dbReference type="SUPFAM" id="SSF53623">
    <property type="entry name" value="MurD-like peptide ligases, catalytic domain"/>
    <property type="match status" value="1"/>
</dbReference>
<comment type="similarity">
    <text evidence="2 12">Belongs to the MurCDEF family. MurE subfamily.</text>
</comment>
<dbReference type="GO" id="GO:0009252">
    <property type="term" value="P:peptidoglycan biosynthetic process"/>
    <property type="evidence" value="ECO:0007669"/>
    <property type="project" value="UniProtKB-UniRule"/>
</dbReference>
<dbReference type="GO" id="GO:0000287">
    <property type="term" value="F:magnesium ion binding"/>
    <property type="evidence" value="ECO:0007669"/>
    <property type="project" value="UniProtKB-UniRule"/>
</dbReference>
<evidence type="ECO:0000256" key="3">
    <source>
        <dbReference type="ARBA" id="ARBA00022490"/>
    </source>
</evidence>
<comment type="cofactor">
    <cofactor evidence="12">
        <name>Mg(2+)</name>
        <dbReference type="ChEBI" id="CHEBI:18420"/>
    </cofactor>
</comment>
<evidence type="ECO:0000256" key="1">
    <source>
        <dbReference type="ARBA" id="ARBA00004752"/>
    </source>
</evidence>
<sequence length="485" mass="54254">MKLSKLLERSEYRLVQGQEDTEISTLVYDSRKVEEGSVFVCISGAAFDGHKFVGQVAEQGAKAVVVERDVEVPEGVTVIRFDDTRRALAEMSAAYFGYPAEELTTIGITGTKGKTTITYMIQSVLEHAGQKTGLIGTIETVIGEERIPSVNTTPESYVIQESFRRMADEGCKNVVMEVSSQGLMLHRVSGFTFDYGIFTNLAEDHIGENEHKDMDDYIHCKSLLFQQCRQGIVNGDDAYVERIIKGHTCSLETFGMDEANDVYAQNIKRIQEPGYLGVSYDLKGKEEYNVHVDIPGDFTVYNSLAAISLCRHMGIQKSDVLDALNTIQVKGRLEIIKTPGEYTLMIDYAHNAMSLESLLTTIRKYEPKKIYCLFGCGGNRAKARRYEMGEVSSKLADLTVVTSDNPRNEEPMDIIDDILVGVHKGPGKYVTIPDRKEAIRYCMEHAGKGDIVILAGKGHEDYQEIRGVKHHMDERDLIREIIEEA</sequence>
<organism evidence="17 18">
    <name type="scientific">Anaerostipes rhamnosivorans</name>
    <dbReference type="NCBI Taxonomy" id="1229621"/>
    <lineage>
        <taxon>Bacteria</taxon>
        <taxon>Bacillati</taxon>
        <taxon>Bacillota</taxon>
        <taxon>Clostridia</taxon>
        <taxon>Lachnospirales</taxon>
        <taxon>Lachnospiraceae</taxon>
        <taxon>Anaerostipes</taxon>
    </lineage>
</organism>
<comment type="catalytic activity">
    <reaction evidence="12">
        <text>UDP-N-acetyl-alpha-D-muramoyl-L-alanyl-D-glutamate + meso-2,6-diaminopimelate + ATP = UDP-N-acetyl-alpha-D-muramoyl-L-alanyl-gamma-D-glutamyl-meso-2,6-diaminopimelate + ADP + phosphate + H(+)</text>
        <dbReference type="Rhea" id="RHEA:23676"/>
        <dbReference type="ChEBI" id="CHEBI:15378"/>
        <dbReference type="ChEBI" id="CHEBI:30616"/>
        <dbReference type="ChEBI" id="CHEBI:43474"/>
        <dbReference type="ChEBI" id="CHEBI:57791"/>
        <dbReference type="ChEBI" id="CHEBI:83900"/>
        <dbReference type="ChEBI" id="CHEBI:83905"/>
        <dbReference type="ChEBI" id="CHEBI:456216"/>
        <dbReference type="EC" id="6.3.2.13"/>
    </reaction>
</comment>
<dbReference type="Gene3D" id="3.40.1390.10">
    <property type="entry name" value="MurE/MurF, N-terminal domain"/>
    <property type="match status" value="1"/>
</dbReference>
<dbReference type="AlphaFoldDB" id="A0A4P8IG96"/>
<dbReference type="NCBIfam" id="NF001126">
    <property type="entry name" value="PRK00139.1-4"/>
    <property type="match status" value="1"/>
</dbReference>
<evidence type="ECO:0000259" key="14">
    <source>
        <dbReference type="Pfam" id="PF01225"/>
    </source>
</evidence>
<keyword evidence="4 12" id="KW-0436">Ligase</keyword>
<keyword evidence="3 12" id="KW-0963">Cytoplasm</keyword>
<feature type="binding site" evidence="12">
    <location>
        <position position="380"/>
    </location>
    <ligand>
        <name>meso-2,6-diaminopimelate</name>
        <dbReference type="ChEBI" id="CHEBI:57791"/>
    </ligand>
</feature>
<keyword evidence="10 12" id="KW-0131">Cell cycle</keyword>
<feature type="binding site" evidence="12">
    <location>
        <begin position="152"/>
        <end position="153"/>
    </location>
    <ligand>
        <name>UDP-N-acetyl-alpha-D-muramoyl-L-alanyl-D-glutamate</name>
        <dbReference type="ChEBI" id="CHEBI:83900"/>
    </ligand>
</feature>
<feature type="binding site" evidence="12">
    <location>
        <position position="179"/>
    </location>
    <ligand>
        <name>UDP-N-acetyl-alpha-D-muramoyl-L-alanyl-D-glutamate</name>
        <dbReference type="ChEBI" id="CHEBI:83900"/>
    </ligand>
</feature>
<evidence type="ECO:0000259" key="15">
    <source>
        <dbReference type="Pfam" id="PF02875"/>
    </source>
</evidence>
<keyword evidence="11 12" id="KW-0961">Cell wall biogenesis/degradation</keyword>
<evidence type="ECO:0000313" key="17">
    <source>
        <dbReference type="EMBL" id="QCP34834.1"/>
    </source>
</evidence>
<feature type="binding site" evidence="12">
    <location>
        <position position="456"/>
    </location>
    <ligand>
        <name>meso-2,6-diaminopimelate</name>
        <dbReference type="ChEBI" id="CHEBI:57791"/>
    </ligand>
</feature>
<feature type="domain" description="Mur ligase N-terminal catalytic" evidence="14">
    <location>
        <begin position="23"/>
        <end position="95"/>
    </location>
</feature>
<dbReference type="PANTHER" id="PTHR23135">
    <property type="entry name" value="MUR LIGASE FAMILY MEMBER"/>
    <property type="match status" value="1"/>
</dbReference>
<evidence type="ECO:0000256" key="4">
    <source>
        <dbReference type="ARBA" id="ARBA00022598"/>
    </source>
</evidence>
<dbReference type="UniPathway" id="UPA00219"/>
<feature type="modified residue" description="N6-carboxylysine" evidence="12">
    <location>
        <position position="221"/>
    </location>
</feature>
<feature type="binding site" evidence="12">
    <location>
        <position position="187"/>
    </location>
    <ligand>
        <name>UDP-N-acetyl-alpha-D-muramoyl-L-alanyl-D-glutamate</name>
        <dbReference type="ChEBI" id="CHEBI:83900"/>
    </ligand>
</feature>
<dbReference type="NCBIfam" id="TIGR01085">
    <property type="entry name" value="murE"/>
    <property type="match status" value="1"/>
</dbReference>
<dbReference type="GO" id="GO:0008765">
    <property type="term" value="F:UDP-N-acetylmuramoylalanyl-D-glutamate-2,6-diaminopimelate ligase activity"/>
    <property type="evidence" value="ECO:0007669"/>
    <property type="project" value="UniProtKB-UniRule"/>
</dbReference>
<comment type="function">
    <text evidence="12">Catalyzes the addition of meso-diaminopimelic acid to the nucleotide precursor UDP-N-acetylmuramoyl-L-alanyl-D-glutamate (UMAG) in the biosynthesis of bacterial cell-wall peptidoglycan.</text>
</comment>
<feature type="binding site" evidence="12">
    <location>
        <begin position="110"/>
        <end position="116"/>
    </location>
    <ligand>
        <name>ATP</name>
        <dbReference type="ChEBI" id="CHEBI:30616"/>
    </ligand>
</feature>
<feature type="binding site" evidence="12">
    <location>
        <position position="460"/>
    </location>
    <ligand>
        <name>meso-2,6-diaminopimelate</name>
        <dbReference type="ChEBI" id="CHEBI:57791"/>
    </ligand>
</feature>
<evidence type="ECO:0000256" key="5">
    <source>
        <dbReference type="ARBA" id="ARBA00022618"/>
    </source>
</evidence>
<evidence type="ECO:0000256" key="13">
    <source>
        <dbReference type="RuleBase" id="RU004135"/>
    </source>
</evidence>
<comment type="caution">
    <text evidence="12">Lacks conserved residue(s) required for the propagation of feature annotation.</text>
</comment>
<dbReference type="HAMAP" id="MF_00208">
    <property type="entry name" value="MurE"/>
    <property type="match status" value="1"/>
</dbReference>
<dbReference type="Pfam" id="PF08245">
    <property type="entry name" value="Mur_ligase_M"/>
    <property type="match status" value="1"/>
</dbReference>
<dbReference type="InterPro" id="IPR036615">
    <property type="entry name" value="Mur_ligase_C_dom_sf"/>
</dbReference>
<dbReference type="Pfam" id="PF02875">
    <property type="entry name" value="Mur_ligase_C"/>
    <property type="match status" value="1"/>
</dbReference>
<keyword evidence="5 12" id="KW-0132">Cell division</keyword>
<dbReference type="KEGG" id="arf:AR1Y2_1380"/>
<evidence type="ECO:0000256" key="9">
    <source>
        <dbReference type="ARBA" id="ARBA00022984"/>
    </source>
</evidence>
<dbReference type="GO" id="GO:0005737">
    <property type="term" value="C:cytoplasm"/>
    <property type="evidence" value="ECO:0007669"/>
    <property type="project" value="UniProtKB-SubCell"/>
</dbReference>
<dbReference type="SUPFAM" id="SSF53244">
    <property type="entry name" value="MurD-like peptide ligases, peptide-binding domain"/>
    <property type="match status" value="1"/>
</dbReference>
<dbReference type="GO" id="GO:0005524">
    <property type="term" value="F:ATP binding"/>
    <property type="evidence" value="ECO:0007669"/>
    <property type="project" value="UniProtKB-UniRule"/>
</dbReference>
<dbReference type="InterPro" id="IPR036565">
    <property type="entry name" value="Mur-like_cat_sf"/>
</dbReference>
<dbReference type="RefSeq" id="WP_137328321.1">
    <property type="nucleotide sequence ID" value="NZ_CP040058.1"/>
</dbReference>
<evidence type="ECO:0000256" key="11">
    <source>
        <dbReference type="ARBA" id="ARBA00023316"/>
    </source>
</evidence>
<evidence type="ECO:0000313" key="18">
    <source>
        <dbReference type="Proteomes" id="UP000298653"/>
    </source>
</evidence>
<keyword evidence="9 12" id="KW-0573">Peptidoglycan synthesis</keyword>
<dbReference type="InterPro" id="IPR013221">
    <property type="entry name" value="Mur_ligase_cen"/>
</dbReference>
<feature type="domain" description="Mur ligase central" evidence="16">
    <location>
        <begin position="108"/>
        <end position="309"/>
    </location>
</feature>
<feature type="binding site" evidence="12">
    <location>
        <begin position="404"/>
        <end position="407"/>
    </location>
    <ligand>
        <name>meso-2,6-diaminopimelate</name>
        <dbReference type="ChEBI" id="CHEBI:57791"/>
    </ligand>
</feature>
<dbReference type="Gene3D" id="3.40.1190.10">
    <property type="entry name" value="Mur-like, catalytic domain"/>
    <property type="match status" value="1"/>
</dbReference>
<comment type="PTM">
    <text evidence="12">Carboxylation is probably crucial for Mg(2+) binding and, consequently, for the gamma-phosphate positioning of ATP.</text>
</comment>
<feature type="short sequence motif" description="Meso-diaminopimelate recognition motif" evidence="12">
    <location>
        <begin position="404"/>
        <end position="407"/>
    </location>
</feature>
<evidence type="ECO:0000256" key="10">
    <source>
        <dbReference type="ARBA" id="ARBA00023306"/>
    </source>
</evidence>
<dbReference type="InterPro" id="IPR004101">
    <property type="entry name" value="Mur_ligase_C"/>
</dbReference>
<comment type="subcellular location">
    <subcellularLocation>
        <location evidence="12 13">Cytoplasm</location>
    </subcellularLocation>
</comment>